<dbReference type="GeneID" id="73903413"/>
<dbReference type="InterPro" id="IPR019278">
    <property type="entry name" value="DICT_dom"/>
</dbReference>
<dbReference type="AlphaFoldDB" id="A0ABD5NMS9"/>
<evidence type="ECO:0000259" key="1">
    <source>
        <dbReference type="Pfam" id="PF10069"/>
    </source>
</evidence>
<evidence type="ECO:0000313" key="3">
    <source>
        <dbReference type="Proteomes" id="UP001595846"/>
    </source>
</evidence>
<evidence type="ECO:0000313" key="2">
    <source>
        <dbReference type="EMBL" id="MFC3958030.1"/>
    </source>
</evidence>
<keyword evidence="3" id="KW-1185">Reference proteome</keyword>
<accession>A0ABD5NMS9</accession>
<organism evidence="2 3">
    <name type="scientific">Halovivax cerinus</name>
    <dbReference type="NCBI Taxonomy" id="1487865"/>
    <lineage>
        <taxon>Archaea</taxon>
        <taxon>Methanobacteriati</taxon>
        <taxon>Methanobacteriota</taxon>
        <taxon>Stenosarchaea group</taxon>
        <taxon>Halobacteria</taxon>
        <taxon>Halobacteriales</taxon>
        <taxon>Natrialbaceae</taxon>
        <taxon>Halovivax</taxon>
    </lineage>
</organism>
<gene>
    <name evidence="2" type="ORF">ACFOUR_06545</name>
</gene>
<dbReference type="RefSeq" id="WP_256530718.1">
    <property type="nucleotide sequence ID" value="NZ_CP101824.1"/>
</dbReference>
<proteinExistence type="predicted"/>
<name>A0ABD5NMS9_9EURY</name>
<sequence length="253" mass="27711">MTLRSFVRETGPPTYSLAVVSPETDPLQAMLTDAFEAQPIDVENRPDLDLEADTLVALDGDSIVATSPMTDVYADLLAVNSDLYVTGTRGLGDVSLPDALAALSDATFELRGYPLAHKEKFLLITISRCIEQLAWKQGSGTLRTAFQDLSRIEDELGTRDVYTELASTAVDVHCYGLTGTEPAASFPDVQVHTGTSAPYRNGWFVVYRPTAPTPTADAAALVAVETEPRIWEGFWTYSRDRVVRIDEYIAEEL</sequence>
<dbReference type="Pfam" id="PF10069">
    <property type="entry name" value="DICT"/>
    <property type="match status" value="1"/>
</dbReference>
<protein>
    <submittedName>
        <fullName evidence="2">DICT sensory domain-containing protein</fullName>
    </submittedName>
</protein>
<dbReference type="InterPro" id="IPR016954">
    <property type="entry name" value="Uncharacterised_Vng0742h"/>
</dbReference>
<dbReference type="Proteomes" id="UP001595846">
    <property type="component" value="Unassembled WGS sequence"/>
</dbReference>
<comment type="caution">
    <text evidence="2">The sequence shown here is derived from an EMBL/GenBank/DDBJ whole genome shotgun (WGS) entry which is preliminary data.</text>
</comment>
<reference evidence="2 3" key="1">
    <citation type="journal article" date="2019" name="Int. J. Syst. Evol. Microbiol.">
        <title>The Global Catalogue of Microorganisms (GCM) 10K type strain sequencing project: providing services to taxonomists for standard genome sequencing and annotation.</title>
        <authorList>
            <consortium name="The Broad Institute Genomics Platform"/>
            <consortium name="The Broad Institute Genome Sequencing Center for Infectious Disease"/>
            <person name="Wu L."/>
            <person name="Ma J."/>
        </authorList>
    </citation>
    <scope>NUCLEOTIDE SEQUENCE [LARGE SCALE GENOMIC DNA]</scope>
    <source>
        <strain evidence="2 3">IBRC-M 10256</strain>
    </source>
</reference>
<feature type="domain" description="DICT" evidence="1">
    <location>
        <begin position="104"/>
        <end position="208"/>
    </location>
</feature>
<dbReference type="PIRSF" id="PIRSF030471">
    <property type="entry name" value="STR_Vng0742h_prd"/>
    <property type="match status" value="1"/>
</dbReference>
<dbReference type="EMBL" id="JBHSAQ010000002">
    <property type="protein sequence ID" value="MFC3958030.1"/>
    <property type="molecule type" value="Genomic_DNA"/>
</dbReference>